<dbReference type="Proteomes" id="UP000504610">
    <property type="component" value="Chromosome 9"/>
</dbReference>
<proteinExistence type="predicted"/>
<dbReference type="Pfam" id="PF13456">
    <property type="entry name" value="RVT_3"/>
    <property type="match status" value="1"/>
</dbReference>
<dbReference type="GO" id="GO:0004523">
    <property type="term" value="F:RNA-DNA hybrid ribonuclease activity"/>
    <property type="evidence" value="ECO:0007669"/>
    <property type="project" value="InterPro"/>
</dbReference>
<dbReference type="SUPFAM" id="SSF53098">
    <property type="entry name" value="Ribonuclease H-like"/>
    <property type="match status" value="1"/>
</dbReference>
<dbReference type="InterPro" id="IPR012337">
    <property type="entry name" value="RNaseH-like_sf"/>
</dbReference>
<dbReference type="InterPro" id="IPR044730">
    <property type="entry name" value="RNase_H-like_dom_plant"/>
</dbReference>
<evidence type="ECO:0000259" key="1">
    <source>
        <dbReference type="Pfam" id="PF13456"/>
    </source>
</evidence>
<protein>
    <submittedName>
        <fullName evidence="3">Uncharacterized protein LOC108825031</fullName>
    </submittedName>
</protein>
<feature type="domain" description="RNase H type-1" evidence="1">
    <location>
        <begin position="78"/>
        <end position="180"/>
    </location>
</feature>
<dbReference type="Gene3D" id="3.30.420.10">
    <property type="entry name" value="Ribonuclease H-like superfamily/Ribonuclease H"/>
    <property type="match status" value="1"/>
</dbReference>
<gene>
    <name evidence="3" type="primary">LOC108825031</name>
</gene>
<dbReference type="PANTHER" id="PTHR47074">
    <property type="entry name" value="BNAC02G40300D PROTEIN"/>
    <property type="match status" value="1"/>
</dbReference>
<accession>A0A6J0L143</accession>
<name>A0A6J0L143_RAPSA</name>
<evidence type="ECO:0000313" key="2">
    <source>
        <dbReference type="Proteomes" id="UP000504610"/>
    </source>
</evidence>
<dbReference type="InterPro" id="IPR052929">
    <property type="entry name" value="RNase_H-like_EbsB-rel"/>
</dbReference>
<dbReference type="KEGG" id="rsz:108825031"/>
<dbReference type="CDD" id="cd06222">
    <property type="entry name" value="RNase_H_like"/>
    <property type="match status" value="1"/>
</dbReference>
<reference evidence="3" key="2">
    <citation type="submission" date="2025-08" db="UniProtKB">
        <authorList>
            <consortium name="RefSeq"/>
        </authorList>
    </citation>
    <scope>IDENTIFICATION</scope>
    <source>
        <tissue evidence="3">Leaf</tissue>
    </source>
</reference>
<reference evidence="2" key="1">
    <citation type="journal article" date="2019" name="Database">
        <title>The radish genome database (RadishGD): an integrated information resource for radish genomics.</title>
        <authorList>
            <person name="Yu H.J."/>
            <person name="Baek S."/>
            <person name="Lee Y.J."/>
            <person name="Cho A."/>
            <person name="Mun J.H."/>
        </authorList>
    </citation>
    <scope>NUCLEOTIDE SEQUENCE [LARGE SCALE GENOMIC DNA]</scope>
    <source>
        <strain evidence="2">cv. WK10039</strain>
    </source>
</reference>
<dbReference type="InterPro" id="IPR002156">
    <property type="entry name" value="RNaseH_domain"/>
</dbReference>
<organism evidence="2 3">
    <name type="scientific">Raphanus sativus</name>
    <name type="common">Radish</name>
    <name type="synonym">Raphanus raphanistrum var. sativus</name>
    <dbReference type="NCBI Taxonomy" id="3726"/>
    <lineage>
        <taxon>Eukaryota</taxon>
        <taxon>Viridiplantae</taxon>
        <taxon>Streptophyta</taxon>
        <taxon>Embryophyta</taxon>
        <taxon>Tracheophyta</taxon>
        <taxon>Spermatophyta</taxon>
        <taxon>Magnoliopsida</taxon>
        <taxon>eudicotyledons</taxon>
        <taxon>Gunneridae</taxon>
        <taxon>Pentapetalae</taxon>
        <taxon>rosids</taxon>
        <taxon>malvids</taxon>
        <taxon>Brassicales</taxon>
        <taxon>Brassicaceae</taxon>
        <taxon>Brassiceae</taxon>
        <taxon>Raphanus</taxon>
    </lineage>
</organism>
<dbReference type="OrthoDB" id="1112675at2759"/>
<dbReference type="PANTHER" id="PTHR47074:SF11">
    <property type="entry name" value="REVERSE TRANSCRIPTASE-LIKE PROTEIN"/>
    <property type="match status" value="1"/>
</dbReference>
<dbReference type="InterPro" id="IPR036397">
    <property type="entry name" value="RNaseH_sf"/>
</dbReference>
<dbReference type="GeneID" id="108825031"/>
<sequence length="186" mass="21462">MKIFPWIIWYIWKARNEKLFNNKDFSSLDTLQLATSEAESWTIAQLVPAMEETEPNIAMEGEHEAITPPSPPRWRCLVDASWLSDREDIGMGFVILDAGVTILFGAKRRNRAESPLHAEAEGLIWALQETIKRRSMIMHFEYDCQQLVNLIQKDEEEWPALATELDEIKALASCLSTSPFHTYHDR</sequence>
<keyword evidence="2" id="KW-1185">Reference proteome</keyword>
<dbReference type="RefSeq" id="XP_018453880.1">
    <property type="nucleotide sequence ID" value="XM_018598378.1"/>
</dbReference>
<dbReference type="AlphaFoldDB" id="A0A6J0L143"/>
<dbReference type="GO" id="GO:0003676">
    <property type="term" value="F:nucleic acid binding"/>
    <property type="evidence" value="ECO:0007669"/>
    <property type="project" value="InterPro"/>
</dbReference>
<evidence type="ECO:0000313" key="3">
    <source>
        <dbReference type="RefSeq" id="XP_018453880.1"/>
    </source>
</evidence>